<comment type="caution">
    <text evidence="12">The sequence shown here is derived from an EMBL/GenBank/DDBJ whole genome shotgun (WGS) entry which is preliminary data.</text>
</comment>
<dbReference type="InterPro" id="IPR029063">
    <property type="entry name" value="SAM-dependent_MTases_sf"/>
</dbReference>
<keyword evidence="7 12" id="KW-0808">Transferase</keyword>
<evidence type="ECO:0000256" key="9">
    <source>
        <dbReference type="ARBA" id="ARBA00030757"/>
    </source>
</evidence>
<evidence type="ECO:0000256" key="11">
    <source>
        <dbReference type="ARBA" id="ARBA00031350"/>
    </source>
</evidence>
<keyword evidence="6 12" id="KW-0489">Methyltransferase</keyword>
<dbReference type="CDD" id="cd02440">
    <property type="entry name" value="AdoMet_MTases"/>
    <property type="match status" value="1"/>
</dbReference>
<dbReference type="SUPFAM" id="SSF53335">
    <property type="entry name" value="S-adenosyl-L-methionine-dependent methyltransferases"/>
    <property type="match status" value="1"/>
</dbReference>
<protein>
    <recommendedName>
        <fullName evidence="4">Protein-L-isoaspartate O-methyltransferase</fullName>
        <ecNumber evidence="3">2.1.1.77</ecNumber>
    </recommendedName>
    <alternativeName>
        <fullName evidence="11">L-isoaspartyl protein carboxyl methyltransferase</fullName>
    </alternativeName>
    <alternativeName>
        <fullName evidence="9">Protein L-isoaspartyl methyltransferase</fullName>
    </alternativeName>
    <alternativeName>
        <fullName evidence="10">Protein-beta-aspartate methyltransferase</fullName>
    </alternativeName>
</protein>
<keyword evidence="13" id="KW-1185">Reference proteome</keyword>
<sequence>MTGPASLADDLSRSGYLTDRRWHAALAAVPRELFIPAAAMAVPVDGSPPYSIDRDAAPDAWRTAVYTDTAIVTQLDDGATELSVGVGDYTSSASAPGIVVDFLELLDPYPGDQVLEVGTGTGWTAALLTSELGAEAVTTIEVDDQVAKEAATNLERAELTSTLIVGDGTDGWADGAPYDGVHVTCGVRTVPRAWVAQTRPGGRIVLPWVPGFGHGHQTRLTVIGEGCAVGRFTNGSTYMMLRSQRPPAPAADEGGDWREGSTLLDPRRVVGADPGAHVAIAGMLPGLFGHGANGEAGTFQLWLWDGNGSAARVAYDPRYTRCGVEQQGPRALWEELERAYLTWVGWGQPGRARFGLTVTTEGQEVWLDEPTRLVAAPV</sequence>
<name>A0A7X6M9T3_9ACTN</name>
<dbReference type="EMBL" id="JAAXPG010000004">
    <property type="protein sequence ID" value="NKY97302.1"/>
    <property type="molecule type" value="Genomic_DNA"/>
</dbReference>
<evidence type="ECO:0000256" key="1">
    <source>
        <dbReference type="ARBA" id="ARBA00004496"/>
    </source>
</evidence>
<evidence type="ECO:0000256" key="5">
    <source>
        <dbReference type="ARBA" id="ARBA00022490"/>
    </source>
</evidence>
<dbReference type="Gene3D" id="3.40.50.150">
    <property type="entry name" value="Vaccinia Virus protein VP39"/>
    <property type="match status" value="1"/>
</dbReference>
<dbReference type="GO" id="GO:0032259">
    <property type="term" value="P:methylation"/>
    <property type="evidence" value="ECO:0007669"/>
    <property type="project" value="UniProtKB-KW"/>
</dbReference>
<dbReference type="Pfam" id="PF01135">
    <property type="entry name" value="PCMT"/>
    <property type="match status" value="1"/>
</dbReference>
<proteinExistence type="inferred from homology"/>
<evidence type="ECO:0000256" key="8">
    <source>
        <dbReference type="ARBA" id="ARBA00022691"/>
    </source>
</evidence>
<evidence type="ECO:0000256" key="4">
    <source>
        <dbReference type="ARBA" id="ARBA00013346"/>
    </source>
</evidence>
<dbReference type="GO" id="GO:0004719">
    <property type="term" value="F:protein-L-isoaspartate (D-aspartate) O-methyltransferase activity"/>
    <property type="evidence" value="ECO:0007669"/>
    <property type="project" value="UniProtKB-EC"/>
</dbReference>
<keyword evidence="8" id="KW-0949">S-adenosyl-L-methionine</keyword>
<organism evidence="12 13">
    <name type="scientific">Nocardiopsis alborubida</name>
    <dbReference type="NCBI Taxonomy" id="146802"/>
    <lineage>
        <taxon>Bacteria</taxon>
        <taxon>Bacillati</taxon>
        <taxon>Actinomycetota</taxon>
        <taxon>Actinomycetes</taxon>
        <taxon>Streptosporangiales</taxon>
        <taxon>Nocardiopsidaceae</taxon>
        <taxon>Nocardiopsis</taxon>
    </lineage>
</organism>
<evidence type="ECO:0000256" key="3">
    <source>
        <dbReference type="ARBA" id="ARBA00011890"/>
    </source>
</evidence>
<evidence type="ECO:0000256" key="2">
    <source>
        <dbReference type="ARBA" id="ARBA00005369"/>
    </source>
</evidence>
<dbReference type="PANTHER" id="PTHR11579:SF0">
    <property type="entry name" value="PROTEIN-L-ISOASPARTATE(D-ASPARTATE) O-METHYLTRANSFERASE"/>
    <property type="match status" value="1"/>
</dbReference>
<keyword evidence="5" id="KW-0963">Cytoplasm</keyword>
<dbReference type="RefSeq" id="WP_061082159.1">
    <property type="nucleotide sequence ID" value="NZ_JAAXPG010000004.1"/>
</dbReference>
<evidence type="ECO:0000256" key="7">
    <source>
        <dbReference type="ARBA" id="ARBA00022679"/>
    </source>
</evidence>
<gene>
    <name evidence="12" type="ORF">HGB44_06390</name>
</gene>
<dbReference type="GO" id="GO:0005737">
    <property type="term" value="C:cytoplasm"/>
    <property type="evidence" value="ECO:0007669"/>
    <property type="project" value="UniProtKB-SubCell"/>
</dbReference>
<evidence type="ECO:0000256" key="10">
    <source>
        <dbReference type="ARBA" id="ARBA00031323"/>
    </source>
</evidence>
<reference evidence="12 13" key="1">
    <citation type="submission" date="2020-04" db="EMBL/GenBank/DDBJ databases">
        <title>MicrobeNet Type strains.</title>
        <authorList>
            <person name="Nicholson A.C."/>
        </authorList>
    </citation>
    <scope>NUCLEOTIDE SEQUENCE [LARGE SCALE GENOMIC DNA]</scope>
    <source>
        <strain evidence="12 13">ATCC 23612</strain>
    </source>
</reference>
<evidence type="ECO:0000313" key="12">
    <source>
        <dbReference type="EMBL" id="NKY97302.1"/>
    </source>
</evidence>
<dbReference type="EC" id="2.1.1.77" evidence="3"/>
<comment type="subcellular location">
    <subcellularLocation>
        <location evidence="1">Cytoplasm</location>
    </subcellularLocation>
</comment>
<evidence type="ECO:0000256" key="6">
    <source>
        <dbReference type="ARBA" id="ARBA00022603"/>
    </source>
</evidence>
<comment type="similarity">
    <text evidence="2">Belongs to the methyltransferase superfamily. L-isoaspartyl/D-aspartyl protein methyltransferase family.</text>
</comment>
<dbReference type="AlphaFoldDB" id="A0A7X6M9T3"/>
<dbReference type="PANTHER" id="PTHR11579">
    <property type="entry name" value="PROTEIN-L-ISOASPARTATE O-METHYLTRANSFERASE"/>
    <property type="match status" value="1"/>
</dbReference>
<accession>A0A7X6M9T3</accession>
<dbReference type="InterPro" id="IPR000682">
    <property type="entry name" value="PCMT"/>
</dbReference>
<dbReference type="Proteomes" id="UP000553209">
    <property type="component" value="Unassembled WGS sequence"/>
</dbReference>
<evidence type="ECO:0000313" key="13">
    <source>
        <dbReference type="Proteomes" id="UP000553209"/>
    </source>
</evidence>